<evidence type="ECO:0000313" key="3">
    <source>
        <dbReference type="Proteomes" id="UP000002222"/>
    </source>
</evidence>
<dbReference type="AlphaFoldDB" id="D1B2G0"/>
<dbReference type="HOGENOM" id="CLU_1980450_0_0_7"/>
<gene>
    <name evidence="2" type="ordered locus">Sdel_1259</name>
</gene>
<dbReference type="PROSITE" id="PS51257">
    <property type="entry name" value="PROKAR_LIPOPROTEIN"/>
    <property type="match status" value="1"/>
</dbReference>
<accession>D1B2G0</accession>
<sequence length="126" mass="13096" precursor="true">MNEISKYQIKRFSLSIITSTFLLNIFSSAAFAACVTSDGLTYTCSGTTTNGIQTNSYYYDPVTITLNSGADISDASGTAIEDLSASANLTMESGSKLSGKVLLGDGSDSMTINVKGGVKMGSIKSC</sequence>
<dbReference type="STRING" id="525898.Sdel_1259"/>
<organism evidence="2 3">
    <name type="scientific">Sulfurospirillum deleyianum (strain ATCC 51133 / DSM 6946 / 5175)</name>
    <dbReference type="NCBI Taxonomy" id="525898"/>
    <lineage>
        <taxon>Bacteria</taxon>
        <taxon>Pseudomonadati</taxon>
        <taxon>Campylobacterota</taxon>
        <taxon>Epsilonproteobacteria</taxon>
        <taxon>Campylobacterales</taxon>
        <taxon>Sulfurospirillaceae</taxon>
        <taxon>Sulfurospirillum</taxon>
    </lineage>
</organism>
<evidence type="ECO:0000256" key="1">
    <source>
        <dbReference type="SAM" id="SignalP"/>
    </source>
</evidence>
<dbReference type="EMBL" id="CP001816">
    <property type="protein sequence ID" value="ACZ12280.1"/>
    <property type="molecule type" value="Genomic_DNA"/>
</dbReference>
<proteinExistence type="predicted"/>
<keyword evidence="1" id="KW-0732">Signal</keyword>
<dbReference type="RefSeq" id="WP_012857031.1">
    <property type="nucleotide sequence ID" value="NC_013512.1"/>
</dbReference>
<reference evidence="3" key="1">
    <citation type="submission" date="2009-11" db="EMBL/GenBank/DDBJ databases">
        <title>The complete genome of Sulfurospirillum deleyianum DSM 6946.</title>
        <authorList>
            <consortium name="US DOE Joint Genome Institute (JGI-PGF)"/>
            <person name="Lucas S."/>
            <person name="Copeland A."/>
            <person name="Lapidus A."/>
            <person name="Glavina del Rio T."/>
            <person name="Dalin E."/>
            <person name="Tice H."/>
            <person name="Bruce D."/>
            <person name="Goodwin L."/>
            <person name="Pitluck S."/>
            <person name="Kyrpides N."/>
            <person name="Mavromatis K."/>
            <person name="Ivanova N."/>
            <person name="Ovchinnikova G."/>
            <person name="Munk A.C."/>
            <person name="Lu M."/>
            <person name="Brettin T."/>
            <person name="Detter J.C."/>
            <person name="Han C."/>
            <person name="Tapia R."/>
            <person name="Larimer F."/>
            <person name="Land M."/>
            <person name="Hauser L."/>
            <person name="Markowitz V."/>
            <person name="Cheng J.F."/>
            <person name="Hugenholtz P."/>
            <person name="Woyke T."/>
            <person name="Wu D."/>
            <person name="Aumann P."/>
            <person name="Schneider S."/>
            <person name="Lang E."/>
            <person name="Spring S."/>
            <person name="Klenk H.P."/>
            <person name="Eisen J.A."/>
        </authorList>
    </citation>
    <scope>NUCLEOTIDE SEQUENCE [LARGE SCALE GENOMIC DNA]</scope>
    <source>
        <strain evidence="3">ATCC 51133 / DSM 6946 / 5175</strain>
    </source>
</reference>
<name>D1B2G0_SULD5</name>
<reference evidence="2 3" key="2">
    <citation type="journal article" date="2010" name="Stand. Genomic Sci.">
        <title>Complete genome sequence of Sulfurospirillum deleyianum type strain (5175).</title>
        <authorList>
            <person name="Sikorski J."/>
            <person name="Lapidus A."/>
            <person name="Copeland A."/>
            <person name="Glavina Del Rio T."/>
            <person name="Nolan M."/>
            <person name="Lucas S."/>
            <person name="Chen F."/>
            <person name="Tice H."/>
            <person name="Cheng J.F."/>
            <person name="Saunders E."/>
            <person name="Bruce D."/>
            <person name="Goodwin L."/>
            <person name="Pitluck S."/>
            <person name="Ovchinnikova G."/>
            <person name="Pati A."/>
            <person name="Ivanova N."/>
            <person name="Mavromatis K."/>
            <person name="Chen A."/>
            <person name="Palaniappan K."/>
            <person name="Chain P."/>
            <person name="Land M."/>
            <person name="Hauser L."/>
            <person name="Chang Y.J."/>
            <person name="Jeffries C.D."/>
            <person name="Brettin T."/>
            <person name="Detter J.C."/>
            <person name="Han C."/>
            <person name="Rohde M."/>
            <person name="Lang E."/>
            <person name="Spring S."/>
            <person name="Goker M."/>
            <person name="Bristow J."/>
            <person name="Eisen J.A."/>
            <person name="Markowitz V."/>
            <person name="Hugenholtz P."/>
            <person name="Kyrpides N.C."/>
            <person name="Klenk H.P."/>
        </authorList>
    </citation>
    <scope>NUCLEOTIDE SEQUENCE [LARGE SCALE GENOMIC DNA]</scope>
    <source>
        <strain evidence="3">ATCC 51133 / DSM 6946 / 5175</strain>
    </source>
</reference>
<dbReference type="Proteomes" id="UP000002222">
    <property type="component" value="Chromosome"/>
</dbReference>
<evidence type="ECO:0000313" key="2">
    <source>
        <dbReference type="EMBL" id="ACZ12280.1"/>
    </source>
</evidence>
<dbReference type="KEGG" id="sdl:Sdel_1259"/>
<feature type="signal peptide" evidence="1">
    <location>
        <begin position="1"/>
        <end position="32"/>
    </location>
</feature>
<feature type="chain" id="PRO_5003021230" evidence="1">
    <location>
        <begin position="33"/>
        <end position="126"/>
    </location>
</feature>
<keyword evidence="3" id="KW-1185">Reference proteome</keyword>
<protein>
    <submittedName>
        <fullName evidence="2">Uncharacterized protein</fullName>
    </submittedName>
</protein>